<keyword evidence="8" id="KW-1185">Reference proteome</keyword>
<name>A0A250IES3_9BACT</name>
<proteinExistence type="predicted"/>
<dbReference type="InterPro" id="IPR036271">
    <property type="entry name" value="Tet_transcr_reg_TetR-rel_C_sf"/>
</dbReference>
<keyword evidence="3 5" id="KW-0238">DNA-binding</keyword>
<dbReference type="Gene3D" id="1.10.357.10">
    <property type="entry name" value="Tetracycline Repressor, domain 2"/>
    <property type="match status" value="1"/>
</dbReference>
<dbReference type="OrthoDB" id="9787680at2"/>
<dbReference type="AlphaFoldDB" id="A0A250IES3"/>
<dbReference type="InterPro" id="IPR001647">
    <property type="entry name" value="HTH_TetR"/>
</dbReference>
<dbReference type="EMBL" id="CP022163">
    <property type="protein sequence ID" value="ATB30344.1"/>
    <property type="molecule type" value="Genomic_DNA"/>
</dbReference>
<feature type="DNA-binding region" description="H-T-H motif" evidence="5">
    <location>
        <begin position="28"/>
        <end position="47"/>
    </location>
</feature>
<feature type="domain" description="HTH tetR-type" evidence="6">
    <location>
        <begin position="5"/>
        <end position="65"/>
    </location>
</feature>
<dbReference type="RefSeq" id="WP_095978806.1">
    <property type="nucleotide sequence ID" value="NZ_CP022163.1"/>
</dbReference>
<keyword evidence="1" id="KW-0678">Repressor</keyword>
<organism evidence="7 8">
    <name type="scientific">Melittangium boletus DSM 14713</name>
    <dbReference type="NCBI Taxonomy" id="1294270"/>
    <lineage>
        <taxon>Bacteria</taxon>
        <taxon>Pseudomonadati</taxon>
        <taxon>Myxococcota</taxon>
        <taxon>Myxococcia</taxon>
        <taxon>Myxococcales</taxon>
        <taxon>Cystobacterineae</taxon>
        <taxon>Archangiaceae</taxon>
        <taxon>Melittangium</taxon>
    </lineage>
</organism>
<dbReference type="Gene3D" id="1.10.10.60">
    <property type="entry name" value="Homeodomain-like"/>
    <property type="match status" value="1"/>
</dbReference>
<dbReference type="Proteomes" id="UP000217289">
    <property type="component" value="Chromosome"/>
</dbReference>
<accession>A0A250IES3</accession>
<evidence type="ECO:0000256" key="4">
    <source>
        <dbReference type="ARBA" id="ARBA00023163"/>
    </source>
</evidence>
<reference evidence="7 8" key="1">
    <citation type="submission" date="2017-06" db="EMBL/GenBank/DDBJ databases">
        <authorList>
            <person name="Kim H.J."/>
            <person name="Triplett B.A."/>
        </authorList>
    </citation>
    <scope>NUCLEOTIDE SEQUENCE [LARGE SCALE GENOMIC DNA]</scope>
    <source>
        <strain evidence="7 8">DSM 14713</strain>
    </source>
</reference>
<dbReference type="PANTHER" id="PTHR30055">
    <property type="entry name" value="HTH-TYPE TRANSCRIPTIONAL REGULATOR RUTR"/>
    <property type="match status" value="1"/>
</dbReference>
<dbReference type="GO" id="GO:0000976">
    <property type="term" value="F:transcription cis-regulatory region binding"/>
    <property type="evidence" value="ECO:0007669"/>
    <property type="project" value="TreeGrafter"/>
</dbReference>
<evidence type="ECO:0000256" key="3">
    <source>
        <dbReference type="ARBA" id="ARBA00023125"/>
    </source>
</evidence>
<keyword evidence="4" id="KW-0804">Transcription</keyword>
<dbReference type="PANTHER" id="PTHR30055:SF175">
    <property type="entry name" value="HTH-TYPE TRANSCRIPTIONAL REPRESSOR KSTR2"/>
    <property type="match status" value="1"/>
</dbReference>
<dbReference type="InterPro" id="IPR050109">
    <property type="entry name" value="HTH-type_TetR-like_transc_reg"/>
</dbReference>
<dbReference type="SUPFAM" id="SSF48498">
    <property type="entry name" value="Tetracyclin repressor-like, C-terminal domain"/>
    <property type="match status" value="1"/>
</dbReference>
<dbReference type="InterPro" id="IPR009057">
    <property type="entry name" value="Homeodomain-like_sf"/>
</dbReference>
<dbReference type="PROSITE" id="PS50977">
    <property type="entry name" value="HTH_TETR_2"/>
    <property type="match status" value="1"/>
</dbReference>
<sequence length="206" mass="23524">MTDSEDVRARILEKARQLMLSRGYSRMTMEELGGELRMSKKTLYRCFPSKEALGEAVLVAYFAGVGEELAAIQRQERLDFGERLRLFVKTIAGHYARGAATLQDIQREAPGLWLTLLEVRRRSVQENFGALLSAGVREGAFRADVEPRLVIRMMLTLVDQLLRPDVQEELEMSVEQIFPRMMDVVLEGLRTGLSDRRRTGPAPRRR</sequence>
<dbReference type="SUPFAM" id="SSF46689">
    <property type="entry name" value="Homeodomain-like"/>
    <property type="match status" value="1"/>
</dbReference>
<evidence type="ECO:0000313" key="8">
    <source>
        <dbReference type="Proteomes" id="UP000217289"/>
    </source>
</evidence>
<keyword evidence="2" id="KW-0805">Transcription regulation</keyword>
<dbReference type="GO" id="GO:0003700">
    <property type="term" value="F:DNA-binding transcription factor activity"/>
    <property type="evidence" value="ECO:0007669"/>
    <property type="project" value="TreeGrafter"/>
</dbReference>
<evidence type="ECO:0000259" key="6">
    <source>
        <dbReference type="PROSITE" id="PS50977"/>
    </source>
</evidence>
<gene>
    <name evidence="7" type="ORF">MEBOL_003804</name>
</gene>
<protein>
    <submittedName>
        <fullName evidence="7">Transcriptional regulator, TetR family</fullName>
    </submittedName>
</protein>
<dbReference type="Pfam" id="PF00440">
    <property type="entry name" value="TetR_N"/>
    <property type="match status" value="1"/>
</dbReference>
<dbReference type="KEGG" id="mbd:MEBOL_003804"/>
<evidence type="ECO:0000256" key="2">
    <source>
        <dbReference type="ARBA" id="ARBA00023015"/>
    </source>
</evidence>
<evidence type="ECO:0000256" key="5">
    <source>
        <dbReference type="PROSITE-ProRule" id="PRU00335"/>
    </source>
</evidence>
<evidence type="ECO:0000313" key="7">
    <source>
        <dbReference type="EMBL" id="ATB30344.1"/>
    </source>
</evidence>
<evidence type="ECO:0000256" key="1">
    <source>
        <dbReference type="ARBA" id="ARBA00022491"/>
    </source>
</evidence>